<evidence type="ECO:0000313" key="2">
    <source>
        <dbReference type="EMBL" id="MCT7376826.1"/>
    </source>
</evidence>
<reference evidence="2 3" key="1">
    <citation type="submission" date="2022-09" db="EMBL/GenBank/DDBJ databases">
        <title>Chelativorans salina sp. nov., a novel slightly halophilic bacterium isolated from a saline lake sediment enrichment.</title>
        <authorList>
            <person name="Gao L."/>
            <person name="Fang B.-Z."/>
            <person name="Li W.-J."/>
        </authorList>
    </citation>
    <scope>NUCLEOTIDE SEQUENCE [LARGE SCALE GENOMIC DNA]</scope>
    <source>
        <strain evidence="2 3">EGI FJ00035</strain>
    </source>
</reference>
<feature type="compositionally biased region" description="Polar residues" evidence="1">
    <location>
        <begin position="1"/>
        <end position="18"/>
    </location>
</feature>
<sequence length="300" mass="32472">MAAYNSSRGSSTHPSRTASGREPSHREAERSSMASYQSARTAQREARADFAASVEAAKASLSGNAPTSQPSMLDGGRVEPQDGQPSAREAETASMAAYTRSQVMASLPAAPSARQAEIDSAQALSRYRSRQAAVAYQAATTPIGSYTPDKLGWHDYMTTNMVCEAGLSCSVEEIADQLARYSVPGQNPAIPVENGDLCLVYDPFEGIPAGYIQTTVSADNLTITNTTLPVHVFYDGQITRTVWRAPDGSWHVTTRGIGNNVVPGMNKINEMFGPEIFDALDRQMRENIERHHRGERLLSN</sequence>
<feature type="compositionally biased region" description="Polar residues" evidence="1">
    <location>
        <begin position="32"/>
        <end position="41"/>
    </location>
</feature>
<feature type="compositionally biased region" description="Polar residues" evidence="1">
    <location>
        <begin position="61"/>
        <end position="71"/>
    </location>
</feature>
<protein>
    <submittedName>
        <fullName evidence="2">Uncharacterized protein</fullName>
    </submittedName>
</protein>
<dbReference type="Proteomes" id="UP001320831">
    <property type="component" value="Unassembled WGS sequence"/>
</dbReference>
<evidence type="ECO:0000313" key="3">
    <source>
        <dbReference type="Proteomes" id="UP001320831"/>
    </source>
</evidence>
<name>A0ABT2LQJ8_9HYPH</name>
<organism evidence="2 3">
    <name type="scientific">Chelativorans salis</name>
    <dbReference type="NCBI Taxonomy" id="2978478"/>
    <lineage>
        <taxon>Bacteria</taxon>
        <taxon>Pseudomonadati</taxon>
        <taxon>Pseudomonadota</taxon>
        <taxon>Alphaproteobacteria</taxon>
        <taxon>Hyphomicrobiales</taxon>
        <taxon>Phyllobacteriaceae</taxon>
        <taxon>Chelativorans</taxon>
    </lineage>
</organism>
<comment type="caution">
    <text evidence="2">The sequence shown here is derived from an EMBL/GenBank/DDBJ whole genome shotgun (WGS) entry which is preliminary data.</text>
</comment>
<gene>
    <name evidence="2" type="ORF">N5A92_17485</name>
</gene>
<keyword evidence="3" id="KW-1185">Reference proteome</keyword>
<dbReference type="RefSeq" id="WP_260905042.1">
    <property type="nucleotide sequence ID" value="NZ_JAOCZP010000005.1"/>
</dbReference>
<dbReference type="EMBL" id="JAOCZP010000005">
    <property type="protein sequence ID" value="MCT7376826.1"/>
    <property type="molecule type" value="Genomic_DNA"/>
</dbReference>
<feature type="region of interest" description="Disordered" evidence="1">
    <location>
        <begin position="1"/>
        <end position="93"/>
    </location>
</feature>
<proteinExistence type="predicted"/>
<evidence type="ECO:0000256" key="1">
    <source>
        <dbReference type="SAM" id="MobiDB-lite"/>
    </source>
</evidence>
<accession>A0ABT2LQJ8</accession>